<feature type="compositionally biased region" description="Pro residues" evidence="4">
    <location>
        <begin position="599"/>
        <end position="627"/>
    </location>
</feature>
<dbReference type="GO" id="GO:0005884">
    <property type="term" value="C:actin filament"/>
    <property type="evidence" value="ECO:0007669"/>
    <property type="project" value="TreeGrafter"/>
</dbReference>
<dbReference type="SMART" id="SM01139">
    <property type="entry name" value="Drf_FH3"/>
    <property type="match status" value="1"/>
</dbReference>
<dbReference type="Pfam" id="PF02181">
    <property type="entry name" value="FH2"/>
    <property type="match status" value="1"/>
</dbReference>
<dbReference type="InterPro" id="IPR042201">
    <property type="entry name" value="FH2_Formin_sf"/>
</dbReference>
<dbReference type="Gene3D" id="1.10.238.150">
    <property type="entry name" value="Formin, FH3 diaphanous domain"/>
    <property type="match status" value="1"/>
</dbReference>
<feature type="domain" description="GBD/FH3" evidence="6">
    <location>
        <begin position="103"/>
        <end position="465"/>
    </location>
</feature>
<feature type="compositionally biased region" description="Basic and acidic residues" evidence="4">
    <location>
        <begin position="1124"/>
        <end position="1133"/>
    </location>
</feature>
<keyword evidence="2 3" id="KW-0175">Coiled coil</keyword>
<dbReference type="Gene3D" id="1.25.10.10">
    <property type="entry name" value="Leucine-rich Repeat Variant"/>
    <property type="match status" value="1"/>
</dbReference>
<feature type="compositionally biased region" description="Basic and acidic residues" evidence="4">
    <location>
        <begin position="1020"/>
        <end position="1048"/>
    </location>
</feature>
<dbReference type="Gene3D" id="6.10.30.30">
    <property type="match status" value="1"/>
</dbReference>
<dbReference type="Gene3D" id="1.20.58.630">
    <property type="match status" value="1"/>
</dbReference>
<dbReference type="PROSITE" id="PS51444">
    <property type="entry name" value="FH2"/>
    <property type="match status" value="1"/>
</dbReference>
<proteinExistence type="inferred from homology"/>
<comment type="similarity">
    <text evidence="1">Belongs to the formin homology family. Diaphanous subfamily.</text>
</comment>
<dbReference type="InterPro" id="IPR016024">
    <property type="entry name" value="ARM-type_fold"/>
</dbReference>
<evidence type="ECO:0000256" key="3">
    <source>
        <dbReference type="SAM" id="Coils"/>
    </source>
</evidence>
<evidence type="ECO:0000313" key="8">
    <source>
        <dbReference type="EMBL" id="KAA0185288.1"/>
    </source>
</evidence>
<dbReference type="AlphaFoldDB" id="A0A8E0VGY2"/>
<feature type="compositionally biased region" description="Basic and acidic residues" evidence="4">
    <location>
        <begin position="76"/>
        <end position="88"/>
    </location>
</feature>
<evidence type="ECO:0000259" key="5">
    <source>
        <dbReference type="PROSITE" id="PS51231"/>
    </source>
</evidence>
<dbReference type="PROSITE" id="PS51231">
    <property type="entry name" value="DAD"/>
    <property type="match status" value="1"/>
</dbReference>
<organism evidence="8 9">
    <name type="scientific">Fasciolopsis buskii</name>
    <dbReference type="NCBI Taxonomy" id="27845"/>
    <lineage>
        <taxon>Eukaryota</taxon>
        <taxon>Metazoa</taxon>
        <taxon>Spiralia</taxon>
        <taxon>Lophotrochozoa</taxon>
        <taxon>Platyhelminthes</taxon>
        <taxon>Trematoda</taxon>
        <taxon>Digenea</taxon>
        <taxon>Plagiorchiida</taxon>
        <taxon>Echinostomata</taxon>
        <taxon>Echinostomatoidea</taxon>
        <taxon>Fasciolidae</taxon>
        <taxon>Fasciolopsis</taxon>
    </lineage>
</organism>
<feature type="compositionally biased region" description="Low complexity" evidence="4">
    <location>
        <begin position="1103"/>
        <end position="1122"/>
    </location>
</feature>
<dbReference type="InterPro" id="IPR015425">
    <property type="entry name" value="FH2_Formin"/>
</dbReference>
<dbReference type="InterPro" id="IPR010473">
    <property type="entry name" value="GTPase-bd"/>
</dbReference>
<dbReference type="SMART" id="SM01140">
    <property type="entry name" value="Drf_GBD"/>
    <property type="match status" value="1"/>
</dbReference>
<accession>A0A8E0VGY2</accession>
<evidence type="ECO:0000256" key="1">
    <source>
        <dbReference type="ARBA" id="ARBA00008214"/>
    </source>
</evidence>
<keyword evidence="9" id="KW-1185">Reference proteome</keyword>
<evidence type="ECO:0000259" key="7">
    <source>
        <dbReference type="PROSITE" id="PS51444"/>
    </source>
</evidence>
<dbReference type="InterPro" id="IPR011989">
    <property type="entry name" value="ARM-like"/>
</dbReference>
<dbReference type="InterPro" id="IPR014767">
    <property type="entry name" value="DAD_dom"/>
</dbReference>
<dbReference type="InterPro" id="IPR014768">
    <property type="entry name" value="GBD/FH3_dom"/>
</dbReference>
<evidence type="ECO:0000256" key="4">
    <source>
        <dbReference type="SAM" id="MobiDB-lite"/>
    </source>
</evidence>
<gene>
    <name evidence="8" type="ORF">FBUS_05860</name>
</gene>
<feature type="region of interest" description="Disordered" evidence="4">
    <location>
        <begin position="1"/>
        <end position="102"/>
    </location>
</feature>
<sequence length="1143" mass="126611">MDSNNVTSKQHKHGSLSMNSNGNNYNNNTSDNNYNNASSNNNSNGGSLYSATDPHGRHHHKKDKSVGNKFKSLFSSKEHGKEKKETGKYTDLPSPDQIVEQDLNNLSNEEFEKRFQMMLEDMNLTQDQTTSLREKPIEVKRQLLLTYQTNRSSSSKKSVLEDCVKKLQSPLQYTSKSLSSMLDTLRVNLSSGGVSWVQEFNNGANDGLNRLLRFLAFTLTGYYSELGLNCLRCIRALGNCGYGLYALVDHEAASTFIARCLGSEQDGMAYCAIELLSSMAYCNDKGYQKVLEGLTNCAELENHLGDRFVPLLNALRTSELARPALQLINVIVNRSCLTDGTYGADYRIHLRLELNKLGIGEILHNLEINSQDQDIQNHIKIYRSRAEQDAEELFERFEATKADLDDPNQVFQILNRTICGTQSERPFLSILQHLLFVRDEPYRYPYFTLLEELISQVVLQNDGFDPDPRVTVSMLDVESTVSTLIDALKQADASSRVDDLQKKLDKTLQEKLEAEATIQTLQQRLNGIGGGVPDGKVKVPEGLEDKLRPAGSIPPPPPLTGGTIPPPPPLAGGNIPPPPPLSGGIPPPPPLSGGGGGSVPPPPPPPPLGGKGPPPPPAGIPRPPPVAQLPFGLKPKKKYTLEVPLKKANWDKIAPDALDKSSVWVSLKEDELANDELLESLVTQFSTKPAKKLAIQEDVDKVTGSLQQAAKKSKSLRFLDGKSAQNLSIVLGSFKVPYPELRRRIVAVDESLLTPNMLEQLIKALPEASVITQIAALKDEYESLADPEQFLCLIGNIKKLIPRLQAILFKLRFEERRDEIKPDIVAADTALREVQSSAHLKRVLELVLLLGNYMNSGSRNAQSFGFHVSYLTKLENTKDASNQLTLLHFIADCLEQKFPDTAQGLVDDLSHVENAARVSEDTLKAGIAEMKKSVRSIETELRTYKAQEPEDAYATVMSAFVQTASEQVTQLETMFDQMHERFDQVSRYLTFDPNKYHMENLFADLKQFLTSYARSREDNAKRRALAERQRKAQEEQARREREREEKARSNNLPAVHMGPSEDEGNVIDNLMEALKSGAAFTNAGSRPSGGVGGVARRPRVRPHPSATGLTSAASPGAASRSRPLMRERSRNFGDRPPVIVDVN</sequence>
<dbReference type="PANTHER" id="PTHR45691:SF6">
    <property type="entry name" value="PROTEIN DIAPHANOUS"/>
    <property type="match status" value="1"/>
</dbReference>
<feature type="region of interest" description="Disordered" evidence="4">
    <location>
        <begin position="1020"/>
        <end position="1064"/>
    </location>
</feature>
<dbReference type="OrthoDB" id="1104827at2759"/>
<dbReference type="Proteomes" id="UP000728185">
    <property type="component" value="Unassembled WGS sequence"/>
</dbReference>
<feature type="compositionally biased region" description="Low complexity" evidence="4">
    <location>
        <begin position="15"/>
        <end position="50"/>
    </location>
</feature>
<feature type="coiled-coil region" evidence="3">
    <location>
        <begin position="490"/>
        <end position="524"/>
    </location>
</feature>
<name>A0A8E0VGY2_9TREM</name>
<evidence type="ECO:0000313" key="9">
    <source>
        <dbReference type="Proteomes" id="UP000728185"/>
    </source>
</evidence>
<dbReference type="Gene3D" id="1.20.58.2220">
    <property type="entry name" value="Formin, FH2 domain"/>
    <property type="match status" value="1"/>
</dbReference>
<dbReference type="PANTHER" id="PTHR45691">
    <property type="entry name" value="PROTEIN DIAPHANOUS"/>
    <property type="match status" value="1"/>
</dbReference>
<dbReference type="GO" id="GO:0003779">
    <property type="term" value="F:actin binding"/>
    <property type="evidence" value="ECO:0007669"/>
    <property type="project" value="InterPro"/>
</dbReference>
<feature type="domain" description="FH2" evidence="7">
    <location>
        <begin position="635"/>
        <end position="1038"/>
    </location>
</feature>
<dbReference type="InterPro" id="IPR051412">
    <property type="entry name" value="Formin_Homology_Diaphanous_sf"/>
</dbReference>
<dbReference type="SUPFAM" id="SSF101447">
    <property type="entry name" value="Formin homology 2 domain (FH2 domain)"/>
    <property type="match status" value="1"/>
</dbReference>
<evidence type="ECO:0000259" key="6">
    <source>
        <dbReference type="PROSITE" id="PS51232"/>
    </source>
</evidence>
<comment type="caution">
    <text evidence="8">The sequence shown here is derived from an EMBL/GenBank/DDBJ whole genome shotgun (WGS) entry which is preliminary data.</text>
</comment>
<protein>
    <submittedName>
        <fullName evidence="8">Diaphanous</fullName>
    </submittedName>
</protein>
<dbReference type="Gene3D" id="1.10.20.40">
    <property type="entry name" value="Formin, diaphanous GTPase-binding domain"/>
    <property type="match status" value="1"/>
</dbReference>
<dbReference type="InterPro" id="IPR010472">
    <property type="entry name" value="FH3_dom"/>
</dbReference>
<feature type="domain" description="DAD" evidence="5">
    <location>
        <begin position="1060"/>
        <end position="1102"/>
    </location>
</feature>
<dbReference type="InterPro" id="IPR044933">
    <property type="entry name" value="DIA_GBD_sf"/>
</dbReference>
<dbReference type="SUPFAM" id="SSF48371">
    <property type="entry name" value="ARM repeat"/>
    <property type="match status" value="1"/>
</dbReference>
<dbReference type="Pfam" id="PF06371">
    <property type="entry name" value="Drf_GBD"/>
    <property type="match status" value="1"/>
</dbReference>
<dbReference type="GO" id="GO:0030041">
    <property type="term" value="P:actin filament polymerization"/>
    <property type="evidence" value="ECO:0007669"/>
    <property type="project" value="TreeGrafter"/>
</dbReference>
<reference evidence="8" key="1">
    <citation type="submission" date="2019-05" db="EMBL/GenBank/DDBJ databases">
        <title>Annotation for the trematode Fasciolopsis buski.</title>
        <authorList>
            <person name="Choi Y.-J."/>
        </authorList>
    </citation>
    <scope>NUCLEOTIDE SEQUENCE</scope>
    <source>
        <strain evidence="8">HT</strain>
        <tissue evidence="8">Whole worm</tissue>
    </source>
</reference>
<dbReference type="SMART" id="SM00498">
    <property type="entry name" value="FH2"/>
    <property type="match status" value="1"/>
</dbReference>
<dbReference type="Pfam" id="PF06367">
    <property type="entry name" value="Drf_FH3"/>
    <property type="match status" value="1"/>
</dbReference>
<feature type="region of interest" description="Disordered" evidence="4">
    <location>
        <begin position="1080"/>
        <end position="1143"/>
    </location>
</feature>
<dbReference type="PROSITE" id="PS51232">
    <property type="entry name" value="GBD_FH3"/>
    <property type="match status" value="1"/>
</dbReference>
<feature type="compositionally biased region" description="Pro residues" evidence="4">
    <location>
        <begin position="552"/>
        <end position="591"/>
    </location>
</feature>
<dbReference type="EMBL" id="LUCM01010573">
    <property type="protein sequence ID" value="KAA0185288.1"/>
    <property type="molecule type" value="Genomic_DNA"/>
</dbReference>
<feature type="region of interest" description="Disordered" evidence="4">
    <location>
        <begin position="545"/>
        <end position="631"/>
    </location>
</feature>
<dbReference type="GO" id="GO:0031267">
    <property type="term" value="F:small GTPase binding"/>
    <property type="evidence" value="ECO:0007669"/>
    <property type="project" value="InterPro"/>
</dbReference>
<evidence type="ECO:0000256" key="2">
    <source>
        <dbReference type="ARBA" id="ARBA00023054"/>
    </source>
</evidence>